<dbReference type="GO" id="GO:0046503">
    <property type="term" value="P:glycerolipid catabolic process"/>
    <property type="evidence" value="ECO:0007669"/>
    <property type="project" value="TreeGrafter"/>
</dbReference>
<dbReference type="AlphaFoldDB" id="A0A7K3W819"/>
<dbReference type="SUPFAM" id="SSF53474">
    <property type="entry name" value="alpha/beta-Hydrolases"/>
    <property type="match status" value="1"/>
</dbReference>
<feature type="domain" description="AB hydrolase-1" evidence="2">
    <location>
        <begin position="55"/>
        <end position="293"/>
    </location>
</feature>
<organism evidence="3 4">
    <name type="scientific">Goekera deserti</name>
    <dbReference type="NCBI Taxonomy" id="2497753"/>
    <lineage>
        <taxon>Bacteria</taxon>
        <taxon>Bacillati</taxon>
        <taxon>Actinomycetota</taxon>
        <taxon>Actinomycetes</taxon>
        <taxon>Geodermatophilales</taxon>
        <taxon>Geodermatophilaceae</taxon>
        <taxon>Goekera</taxon>
    </lineage>
</organism>
<dbReference type="PANTHER" id="PTHR43433">
    <property type="entry name" value="HYDROLASE, ALPHA/BETA FOLD FAMILY PROTEIN"/>
    <property type="match status" value="1"/>
</dbReference>
<dbReference type="EMBL" id="JAAGWK010000002">
    <property type="protein sequence ID" value="NEL52537.1"/>
    <property type="molecule type" value="Genomic_DNA"/>
</dbReference>
<keyword evidence="4" id="KW-1185">Reference proteome</keyword>
<proteinExistence type="predicted"/>
<dbReference type="GO" id="GO:0004806">
    <property type="term" value="F:triacylglycerol lipase activity"/>
    <property type="evidence" value="ECO:0007669"/>
    <property type="project" value="TreeGrafter"/>
</dbReference>
<dbReference type="InterPro" id="IPR029058">
    <property type="entry name" value="AB_hydrolase_fold"/>
</dbReference>
<protein>
    <submittedName>
        <fullName evidence="3">Alpha/beta hydrolase</fullName>
    </submittedName>
</protein>
<dbReference type="RefSeq" id="WP_152731306.1">
    <property type="nucleotide sequence ID" value="NZ_JAABOZ010000009.1"/>
</dbReference>
<evidence type="ECO:0000313" key="4">
    <source>
        <dbReference type="Proteomes" id="UP000470470"/>
    </source>
</evidence>
<dbReference type="Gene3D" id="3.40.50.1820">
    <property type="entry name" value="alpha/beta hydrolase"/>
    <property type="match status" value="1"/>
</dbReference>
<name>A0A7K3W819_9ACTN</name>
<comment type="caution">
    <text evidence="3">The sequence shown here is derived from an EMBL/GenBank/DDBJ whole genome shotgun (WGS) entry which is preliminary data.</text>
</comment>
<reference evidence="3 4" key="1">
    <citation type="submission" date="2020-02" db="EMBL/GenBank/DDBJ databases">
        <title>The whole genome sequence of CPCC 205119.</title>
        <authorList>
            <person name="Jiang Z."/>
        </authorList>
    </citation>
    <scope>NUCLEOTIDE SEQUENCE [LARGE SCALE GENOMIC DNA]</scope>
    <source>
        <strain evidence="3 4">CPCC 205119</strain>
    </source>
</reference>
<keyword evidence="3" id="KW-0378">Hydrolase</keyword>
<evidence type="ECO:0000259" key="2">
    <source>
        <dbReference type="Pfam" id="PF12697"/>
    </source>
</evidence>
<sequence>MVLPGGSEQTSSTALRQLAEHDALAVTLTGRTGPLAALDTGARAADGPGSLHGTVLMIAGYTGSKEDFAPLLGPLAQAGLRVVTLDQRGQFESPGPDDPAAYTVTELAADVLAVAAQLRDDASSPLHLVGHSFGGLVARAAVLADPGAFTSLTLLGSGPGRLTGPRADMLDHLAPLMDAGGVQLVHETLEQLAMTDPRTQLVPAPVRAFLARRFLANNPAGLRGMADAMLAEPDRVAELAATGLPVLVAHGSADDAWTPAAQADMARRLGARHEVVEGSVHSPAIEAPDRTRDLLLAFWTSVVSPDDARDADGTDPAGVPGESVEADR</sequence>
<dbReference type="InterPro" id="IPR000073">
    <property type="entry name" value="AB_hydrolase_1"/>
</dbReference>
<dbReference type="PANTHER" id="PTHR43433:SF5">
    <property type="entry name" value="AB HYDROLASE-1 DOMAIN-CONTAINING PROTEIN"/>
    <property type="match status" value="1"/>
</dbReference>
<evidence type="ECO:0000313" key="3">
    <source>
        <dbReference type="EMBL" id="NEL52537.1"/>
    </source>
</evidence>
<accession>A0A7K3W819</accession>
<dbReference type="Proteomes" id="UP000470470">
    <property type="component" value="Unassembled WGS sequence"/>
</dbReference>
<feature type="region of interest" description="Disordered" evidence="1">
    <location>
        <begin position="305"/>
        <end position="328"/>
    </location>
</feature>
<dbReference type="Pfam" id="PF12697">
    <property type="entry name" value="Abhydrolase_6"/>
    <property type="match status" value="1"/>
</dbReference>
<evidence type="ECO:0000256" key="1">
    <source>
        <dbReference type="SAM" id="MobiDB-lite"/>
    </source>
</evidence>
<dbReference type="InterPro" id="IPR050471">
    <property type="entry name" value="AB_hydrolase"/>
</dbReference>
<gene>
    <name evidence="3" type="ORF">G1H19_00715</name>
</gene>